<keyword evidence="2" id="KW-1185">Reference proteome</keyword>
<sequence length="513" mass="56989">MSRCFPYPPPGYVRNPVAVPVPLPVVETTDKLQKEREKAERKKEKREKKALRQGDGEVSKHTKRSHKKRKHEEVSIAGQESRNASKESVEHLEKSGLSEEHGAPCFIQTVHGSPESSQDSSKRRKVVLPSPSQNNKNGNILRIKIKRDQDSPSVMLDSSRVPQQPPVQQTAPGSSLLSKQNTIQPREVIVKSAAASQQSMKSDSQAVLRASQQSMKSDSQAVLRQMDVQPAAKVFPRVNLSTTTNVVQKVEPPTSTKIMQKMDPRLDASSAKVTRSAVPLPAKLTQRVVPPPAKVSQRVDLPPLSKVSQRVDPLLSSKLLQRDATPSSVSKVLQQRVDPLLSSKVLQRDATPSSVKVLHREIGPNALHQPERQQPPVLQKSKLPVETPVVKQQLASSLHKEEPCSSGRNTGKGTVPEVKESKSDRKKSHKAEKKERKFRDLFVTWNPPSFEMEDTSGVGDQDWLLGGTRKPDARTASDGSLPVQSMEQQFPWQPRAIHLPDLNIYQLPYVVPF</sequence>
<reference evidence="1" key="1">
    <citation type="submission" date="2021-05" db="EMBL/GenBank/DDBJ databases">
        <authorList>
            <person name="Scholz U."/>
            <person name="Mascher M."/>
            <person name="Fiebig A."/>
        </authorList>
    </citation>
    <scope>NUCLEOTIDE SEQUENCE [LARGE SCALE GENOMIC DNA]</scope>
</reference>
<proteinExistence type="predicted"/>
<evidence type="ECO:0000313" key="1">
    <source>
        <dbReference type="EnsemblPlants" id="AVESA.00010b.r2.5AG0799240.1.CDS"/>
    </source>
</evidence>
<reference evidence="1" key="2">
    <citation type="submission" date="2025-09" db="UniProtKB">
        <authorList>
            <consortium name="EnsemblPlants"/>
        </authorList>
    </citation>
    <scope>IDENTIFICATION</scope>
</reference>
<protein>
    <submittedName>
        <fullName evidence="1">Uncharacterized protein</fullName>
    </submittedName>
</protein>
<evidence type="ECO:0000313" key="2">
    <source>
        <dbReference type="Proteomes" id="UP001732700"/>
    </source>
</evidence>
<name>A0ACD5XIG6_AVESA</name>
<accession>A0ACD5XIG6</accession>
<dbReference type="Proteomes" id="UP001732700">
    <property type="component" value="Chromosome 5A"/>
</dbReference>
<dbReference type="EnsemblPlants" id="AVESA.00010b.r2.5AG0799240.1">
    <property type="protein sequence ID" value="AVESA.00010b.r2.5AG0799240.1.CDS"/>
    <property type="gene ID" value="AVESA.00010b.r2.5AG0799240"/>
</dbReference>
<organism evidence="1 2">
    <name type="scientific">Avena sativa</name>
    <name type="common">Oat</name>
    <dbReference type="NCBI Taxonomy" id="4498"/>
    <lineage>
        <taxon>Eukaryota</taxon>
        <taxon>Viridiplantae</taxon>
        <taxon>Streptophyta</taxon>
        <taxon>Embryophyta</taxon>
        <taxon>Tracheophyta</taxon>
        <taxon>Spermatophyta</taxon>
        <taxon>Magnoliopsida</taxon>
        <taxon>Liliopsida</taxon>
        <taxon>Poales</taxon>
        <taxon>Poaceae</taxon>
        <taxon>BOP clade</taxon>
        <taxon>Pooideae</taxon>
        <taxon>Poodae</taxon>
        <taxon>Poeae</taxon>
        <taxon>Poeae Chloroplast Group 1 (Aveneae type)</taxon>
        <taxon>Aveninae</taxon>
        <taxon>Avena</taxon>
    </lineage>
</organism>